<comment type="similarity">
    <text evidence="1">Belongs to the IMPACT family.</text>
</comment>
<dbReference type="Proteomes" id="UP001434337">
    <property type="component" value="Chromosome"/>
</dbReference>
<feature type="domain" description="Impact N-terminal" evidence="2">
    <location>
        <begin position="18"/>
        <end position="125"/>
    </location>
</feature>
<dbReference type="RefSeq" id="WP_342372322.1">
    <property type="nucleotide sequence ID" value="NZ_CP115965.1"/>
</dbReference>
<dbReference type="InterPro" id="IPR036956">
    <property type="entry name" value="Impact_N_sf"/>
</dbReference>
<dbReference type="InterPro" id="IPR001498">
    <property type="entry name" value="Impact_N"/>
</dbReference>
<sequence>MADRLPLGHVREATLEVKRSVFLARVERVDDEDAARAVVAAARARAPEARHHCSAFIVDVADAQPIERSSDDGEPAGTAGTPMLEVLRGAGLTNVVAVVTRHFGGTLLGTGGLVRAYSDAVALALDGAPRVRPVVRTLVELELGPEEAGRVDGALLARGVEVTDATWGPTVVLRLAVDDPAAAEALAAEVLQRPATLTLAGHQVTEVAVAG</sequence>
<name>A0ABZ3C8X2_9ACTN</name>
<accession>A0ABZ3C8X2</accession>
<reference evidence="3 4" key="1">
    <citation type="journal article" date="2023" name="Environ Microbiome">
        <title>A coral-associated actinobacterium mitigates coral bleaching under heat stress.</title>
        <authorList>
            <person name="Li J."/>
            <person name="Zou Y."/>
            <person name="Li Q."/>
            <person name="Zhang J."/>
            <person name="Bourne D.G."/>
            <person name="Lyu Y."/>
            <person name="Liu C."/>
            <person name="Zhang S."/>
        </authorList>
    </citation>
    <scope>NUCLEOTIDE SEQUENCE [LARGE SCALE GENOMIC DNA]</scope>
    <source>
        <strain evidence="3 4">SCSIO 13291</strain>
    </source>
</reference>
<dbReference type="EMBL" id="CP115965">
    <property type="protein sequence ID" value="WZW98210.1"/>
    <property type="molecule type" value="Genomic_DNA"/>
</dbReference>
<dbReference type="InterPro" id="IPR023582">
    <property type="entry name" value="Impact"/>
</dbReference>
<evidence type="ECO:0000256" key="1">
    <source>
        <dbReference type="ARBA" id="ARBA00007665"/>
    </source>
</evidence>
<organism evidence="3 4">
    <name type="scientific">Propioniciclava soli</name>
    <dbReference type="NCBI Taxonomy" id="2775081"/>
    <lineage>
        <taxon>Bacteria</taxon>
        <taxon>Bacillati</taxon>
        <taxon>Actinomycetota</taxon>
        <taxon>Actinomycetes</taxon>
        <taxon>Propionibacteriales</taxon>
        <taxon>Propionibacteriaceae</taxon>
        <taxon>Propioniciclava</taxon>
    </lineage>
</organism>
<protein>
    <submittedName>
        <fullName evidence="3">YigZ family protein</fullName>
    </submittedName>
</protein>
<dbReference type="Gene3D" id="3.30.230.30">
    <property type="entry name" value="Impact, N-terminal domain"/>
    <property type="match status" value="1"/>
</dbReference>
<evidence type="ECO:0000313" key="3">
    <source>
        <dbReference type="EMBL" id="WZW98210.1"/>
    </source>
</evidence>
<dbReference type="SUPFAM" id="SSF54211">
    <property type="entry name" value="Ribosomal protein S5 domain 2-like"/>
    <property type="match status" value="1"/>
</dbReference>
<dbReference type="PANTHER" id="PTHR16301:SF20">
    <property type="entry name" value="IMPACT FAMILY MEMBER YIGZ"/>
    <property type="match status" value="1"/>
</dbReference>
<dbReference type="PANTHER" id="PTHR16301">
    <property type="entry name" value="IMPACT-RELATED"/>
    <property type="match status" value="1"/>
</dbReference>
<gene>
    <name evidence="3" type="ORF">PCC79_15170</name>
</gene>
<dbReference type="InterPro" id="IPR020568">
    <property type="entry name" value="Ribosomal_Su5_D2-typ_SF"/>
</dbReference>
<evidence type="ECO:0000313" key="4">
    <source>
        <dbReference type="Proteomes" id="UP001434337"/>
    </source>
</evidence>
<proteinExistence type="inferred from homology"/>
<evidence type="ECO:0000259" key="2">
    <source>
        <dbReference type="Pfam" id="PF01205"/>
    </source>
</evidence>
<dbReference type="Pfam" id="PF01205">
    <property type="entry name" value="Impact_N"/>
    <property type="match status" value="1"/>
</dbReference>
<keyword evidence="4" id="KW-1185">Reference proteome</keyword>